<dbReference type="Proteomes" id="UP000789366">
    <property type="component" value="Unassembled WGS sequence"/>
</dbReference>
<evidence type="ECO:0000313" key="2">
    <source>
        <dbReference type="Proteomes" id="UP000789366"/>
    </source>
</evidence>
<dbReference type="EMBL" id="CAJVPW010001900">
    <property type="protein sequence ID" value="CAG8494480.1"/>
    <property type="molecule type" value="Genomic_DNA"/>
</dbReference>
<comment type="caution">
    <text evidence="1">The sequence shown here is derived from an EMBL/GenBank/DDBJ whole genome shotgun (WGS) entry which is preliminary data.</text>
</comment>
<gene>
    <name evidence="1" type="ORF">SPELUC_LOCUS2714</name>
</gene>
<reference evidence="1" key="1">
    <citation type="submission" date="2021-06" db="EMBL/GenBank/DDBJ databases">
        <authorList>
            <person name="Kallberg Y."/>
            <person name="Tangrot J."/>
            <person name="Rosling A."/>
        </authorList>
    </citation>
    <scope>NUCLEOTIDE SEQUENCE</scope>
    <source>
        <strain evidence="1">28 12/20/2015</strain>
    </source>
</reference>
<proteinExistence type="predicted"/>
<protein>
    <submittedName>
        <fullName evidence="1">5565_t:CDS:1</fullName>
    </submittedName>
</protein>
<organism evidence="1 2">
    <name type="scientific">Cetraspora pellucida</name>
    <dbReference type="NCBI Taxonomy" id="1433469"/>
    <lineage>
        <taxon>Eukaryota</taxon>
        <taxon>Fungi</taxon>
        <taxon>Fungi incertae sedis</taxon>
        <taxon>Mucoromycota</taxon>
        <taxon>Glomeromycotina</taxon>
        <taxon>Glomeromycetes</taxon>
        <taxon>Diversisporales</taxon>
        <taxon>Gigasporaceae</taxon>
        <taxon>Cetraspora</taxon>
    </lineage>
</organism>
<evidence type="ECO:0000313" key="1">
    <source>
        <dbReference type="EMBL" id="CAG8494480.1"/>
    </source>
</evidence>
<accession>A0ACA9KUR1</accession>
<name>A0ACA9KUR1_9GLOM</name>
<keyword evidence="2" id="KW-1185">Reference proteome</keyword>
<sequence>MTFLKIPNNGMMDINKSFKSSDIFNPENSQNSFSTFDSKIPIISVGPYRAFQDYGSFVKCFCNQCSGCRVPLYTCKGENCKIKCPPHARKCSECADHNYLAKHRINRKYYTSRKSRLNSENSISFKESLINKSTDSINDMNLSEIWNNAWSEIIDQ</sequence>